<dbReference type="PROSITE" id="PS51186">
    <property type="entry name" value="GNAT"/>
    <property type="match status" value="1"/>
</dbReference>
<protein>
    <submittedName>
        <fullName evidence="2">RimJ/RimL family protein N-acetyltransferase</fullName>
    </submittedName>
</protein>
<keyword evidence="2" id="KW-0808">Transferase</keyword>
<dbReference type="GO" id="GO:0005737">
    <property type="term" value="C:cytoplasm"/>
    <property type="evidence" value="ECO:0007669"/>
    <property type="project" value="TreeGrafter"/>
</dbReference>
<evidence type="ECO:0000259" key="1">
    <source>
        <dbReference type="PROSITE" id="PS51186"/>
    </source>
</evidence>
<keyword evidence="3" id="KW-1185">Reference proteome</keyword>
<dbReference type="SUPFAM" id="SSF55729">
    <property type="entry name" value="Acyl-CoA N-acyltransferases (Nat)"/>
    <property type="match status" value="1"/>
</dbReference>
<dbReference type="Gene3D" id="3.40.630.30">
    <property type="match status" value="1"/>
</dbReference>
<dbReference type="CDD" id="cd04301">
    <property type="entry name" value="NAT_SF"/>
    <property type="match status" value="1"/>
</dbReference>
<evidence type="ECO:0000313" key="3">
    <source>
        <dbReference type="Proteomes" id="UP000224130"/>
    </source>
</evidence>
<feature type="domain" description="N-acetyltransferase" evidence="1">
    <location>
        <begin position="11"/>
        <end position="182"/>
    </location>
</feature>
<comment type="caution">
    <text evidence="2">The sequence shown here is derived from an EMBL/GenBank/DDBJ whole genome shotgun (WGS) entry which is preliminary data.</text>
</comment>
<dbReference type="AlphaFoldDB" id="A0A2A9EY12"/>
<proteinExistence type="predicted"/>
<dbReference type="InterPro" id="IPR016181">
    <property type="entry name" value="Acyl_CoA_acyltransferase"/>
</dbReference>
<dbReference type="GO" id="GO:0008999">
    <property type="term" value="F:protein-N-terminal-alanine acetyltransferase activity"/>
    <property type="evidence" value="ECO:0007669"/>
    <property type="project" value="TreeGrafter"/>
</dbReference>
<dbReference type="EMBL" id="PDJJ01000001">
    <property type="protein sequence ID" value="PFG43059.1"/>
    <property type="molecule type" value="Genomic_DNA"/>
</dbReference>
<dbReference type="InterPro" id="IPR051908">
    <property type="entry name" value="Ribosomal_N-acetyltransferase"/>
</dbReference>
<dbReference type="PANTHER" id="PTHR43441">
    <property type="entry name" value="RIBOSOMAL-PROTEIN-SERINE ACETYLTRANSFERASE"/>
    <property type="match status" value="1"/>
</dbReference>
<reference evidence="2 3" key="1">
    <citation type="submission" date="2017-10" db="EMBL/GenBank/DDBJ databases">
        <title>Sequencing the genomes of 1000 actinobacteria strains.</title>
        <authorList>
            <person name="Klenk H.-P."/>
        </authorList>
    </citation>
    <scope>NUCLEOTIDE SEQUENCE [LARGE SCALE GENOMIC DNA]</scope>
    <source>
        <strain evidence="2 3">DSM 21863</strain>
    </source>
</reference>
<dbReference type="GO" id="GO:1990189">
    <property type="term" value="F:protein N-terminal-serine acetyltransferase activity"/>
    <property type="evidence" value="ECO:0007669"/>
    <property type="project" value="TreeGrafter"/>
</dbReference>
<dbReference type="OrthoDB" id="9795188at2"/>
<dbReference type="Proteomes" id="UP000224130">
    <property type="component" value="Unassembled WGS sequence"/>
</dbReference>
<organism evidence="2 3">
    <name type="scientific">Isoptericola jiangsuensis</name>
    <dbReference type="NCBI Taxonomy" id="548579"/>
    <lineage>
        <taxon>Bacteria</taxon>
        <taxon>Bacillati</taxon>
        <taxon>Actinomycetota</taxon>
        <taxon>Actinomycetes</taxon>
        <taxon>Micrococcales</taxon>
        <taxon>Promicromonosporaceae</taxon>
        <taxon>Isoptericola</taxon>
    </lineage>
</organism>
<accession>A0A2A9EY12</accession>
<dbReference type="RefSeq" id="WP_098463477.1">
    <property type="nucleotide sequence ID" value="NZ_PDJJ01000001.1"/>
</dbReference>
<evidence type="ECO:0000313" key="2">
    <source>
        <dbReference type="EMBL" id="PFG43059.1"/>
    </source>
</evidence>
<name>A0A2A9EY12_9MICO</name>
<dbReference type="InterPro" id="IPR000182">
    <property type="entry name" value="GNAT_dom"/>
</dbReference>
<dbReference type="PANTHER" id="PTHR43441:SF10">
    <property type="entry name" value="ACETYLTRANSFERASE"/>
    <property type="match status" value="1"/>
</dbReference>
<dbReference type="Pfam" id="PF13302">
    <property type="entry name" value="Acetyltransf_3"/>
    <property type="match status" value="1"/>
</dbReference>
<sequence length="207" mass="22630">MEPFVLRSSAVTLSVPTTADVDRIAQVCTDPAIAAWTVVPSPYTRDDAAGFVEGSVPGGWEQERDFTWAVRAPGAVDGEVLGMVGVSAGGEPGTQRRGEIGYWTAPDARGRGLTTEAARLVVDWALDPDGLGLTRLQWQAFVGNWASRRVAWKLGFRFEGTLRSYGEQRGMLRDSWMASLLPDDPREPVMPWGDDFARRRDCGRTSA</sequence>
<gene>
    <name evidence="2" type="ORF">ATJ88_1741</name>
</gene>